<evidence type="ECO:0000256" key="10">
    <source>
        <dbReference type="ARBA" id="ARBA00022927"/>
    </source>
</evidence>
<keyword evidence="9" id="KW-0862">Zinc</keyword>
<comment type="pathway">
    <text evidence="2">Protein modification; protein ubiquitination.</text>
</comment>
<evidence type="ECO:0000256" key="4">
    <source>
        <dbReference type="ARBA" id="ARBA00018980"/>
    </source>
</evidence>
<dbReference type="GO" id="GO:0008270">
    <property type="term" value="F:zinc ion binding"/>
    <property type="evidence" value="ECO:0007669"/>
    <property type="project" value="UniProtKB-KW"/>
</dbReference>
<proteinExistence type="inferred from homology"/>
<accession>A0A164Z6Q1</accession>
<reference evidence="18 19" key="1">
    <citation type="journal article" date="2016" name="Mol. Biol. Evol.">
        <title>Comparative Genomics of Early-Diverging Mushroom-Forming Fungi Provides Insights into the Origins of Lignocellulose Decay Capabilities.</title>
        <authorList>
            <person name="Nagy L.G."/>
            <person name="Riley R."/>
            <person name="Tritt A."/>
            <person name="Adam C."/>
            <person name="Daum C."/>
            <person name="Floudas D."/>
            <person name="Sun H."/>
            <person name="Yadav J.S."/>
            <person name="Pangilinan J."/>
            <person name="Larsson K.H."/>
            <person name="Matsuura K."/>
            <person name="Barry K."/>
            <person name="Labutti K."/>
            <person name="Kuo R."/>
            <person name="Ohm R.A."/>
            <person name="Bhattacharya S.S."/>
            <person name="Shirouzu T."/>
            <person name="Yoshinaga Y."/>
            <person name="Martin F.M."/>
            <person name="Grigoriev I.V."/>
            <person name="Hibbett D.S."/>
        </authorList>
    </citation>
    <scope>NUCLEOTIDE SEQUENCE [LARGE SCALE GENOMIC DNA]</scope>
    <source>
        <strain evidence="18 19">HHB9708</strain>
    </source>
</reference>
<dbReference type="InterPro" id="IPR001841">
    <property type="entry name" value="Znf_RING"/>
</dbReference>
<comment type="subcellular location">
    <subcellularLocation>
        <location evidence="1">Peroxisome membrane</location>
        <topology evidence="1">Multi-pass membrane protein</topology>
    </subcellularLocation>
</comment>
<keyword evidence="10" id="KW-0653">Protein transport</keyword>
<feature type="domain" description="RING-type" evidence="17">
    <location>
        <begin position="321"/>
        <end position="358"/>
    </location>
</feature>
<evidence type="ECO:0000256" key="13">
    <source>
        <dbReference type="ARBA" id="ARBA00023140"/>
    </source>
</evidence>
<comment type="function">
    <text evidence="16">Component of a retrotranslocation channel required for peroxisome organization by mediating export of the PEX5 receptor from peroxisomes to the cytosol, thereby promoting PEX5 recycling.</text>
</comment>
<keyword evidence="7" id="KW-0479">Metal-binding</keyword>
<dbReference type="SUPFAM" id="SSF57850">
    <property type="entry name" value="RING/U-box"/>
    <property type="match status" value="1"/>
</dbReference>
<evidence type="ECO:0000259" key="17">
    <source>
        <dbReference type="SMART" id="SM00184"/>
    </source>
</evidence>
<dbReference type="GO" id="GO:0004842">
    <property type="term" value="F:ubiquitin-protein transferase activity"/>
    <property type="evidence" value="ECO:0007669"/>
    <property type="project" value="TreeGrafter"/>
</dbReference>
<evidence type="ECO:0000256" key="15">
    <source>
        <dbReference type="ARBA" id="ARBA00034505"/>
    </source>
</evidence>
<dbReference type="PANTHER" id="PTHR12888">
    <property type="entry name" value="PEROXISOME ASSEMBLY PROTEIN 12 PEROXIN-12"/>
    <property type="match status" value="1"/>
</dbReference>
<dbReference type="Proteomes" id="UP000076722">
    <property type="component" value="Unassembled WGS sequence"/>
</dbReference>
<evidence type="ECO:0000313" key="19">
    <source>
        <dbReference type="Proteomes" id="UP000076722"/>
    </source>
</evidence>
<keyword evidence="19" id="KW-1185">Reference proteome</keyword>
<name>A0A164Z6Q1_9AGAM</name>
<keyword evidence="5" id="KW-0813">Transport</keyword>
<keyword evidence="8" id="KW-0863">Zinc-finger</keyword>
<dbReference type="CDD" id="cd16451">
    <property type="entry name" value="mRING_PEX12"/>
    <property type="match status" value="1"/>
</dbReference>
<evidence type="ECO:0000256" key="16">
    <source>
        <dbReference type="PIRNR" id="PIRNR038074"/>
    </source>
</evidence>
<dbReference type="OrthoDB" id="107372at2759"/>
<dbReference type="InterPro" id="IPR017375">
    <property type="entry name" value="PEX12"/>
</dbReference>
<evidence type="ECO:0000256" key="5">
    <source>
        <dbReference type="ARBA" id="ARBA00022448"/>
    </source>
</evidence>
<evidence type="ECO:0000256" key="3">
    <source>
        <dbReference type="ARBA" id="ARBA00008704"/>
    </source>
</evidence>
<evidence type="ECO:0000256" key="12">
    <source>
        <dbReference type="ARBA" id="ARBA00023136"/>
    </source>
</evidence>
<keyword evidence="13 16" id="KW-0576">Peroxisome</keyword>
<evidence type="ECO:0000256" key="6">
    <source>
        <dbReference type="ARBA" id="ARBA00022692"/>
    </source>
</evidence>
<comment type="subunit">
    <text evidence="15">Component of the PEX2-PEX10-PEX12 retrotranslocation channel, composed of PEX2, PEX10 and PEX12.</text>
</comment>
<dbReference type="InterPro" id="IPR027370">
    <property type="entry name" value="Znf-RING_euk"/>
</dbReference>
<dbReference type="InterPro" id="IPR006845">
    <property type="entry name" value="Pex_N"/>
</dbReference>
<evidence type="ECO:0000256" key="11">
    <source>
        <dbReference type="ARBA" id="ARBA00022989"/>
    </source>
</evidence>
<organism evidence="18 19">
    <name type="scientific">Sistotremastrum niveocremeum HHB9708</name>
    <dbReference type="NCBI Taxonomy" id="1314777"/>
    <lineage>
        <taxon>Eukaryota</taxon>
        <taxon>Fungi</taxon>
        <taxon>Dikarya</taxon>
        <taxon>Basidiomycota</taxon>
        <taxon>Agaricomycotina</taxon>
        <taxon>Agaricomycetes</taxon>
        <taxon>Sistotremastrales</taxon>
        <taxon>Sistotremastraceae</taxon>
        <taxon>Sertulicium</taxon>
        <taxon>Sertulicium niveocremeum</taxon>
    </lineage>
</organism>
<dbReference type="GO" id="GO:0016562">
    <property type="term" value="P:protein import into peroxisome matrix, receptor recycling"/>
    <property type="evidence" value="ECO:0007669"/>
    <property type="project" value="UniProtKB-ARBA"/>
</dbReference>
<evidence type="ECO:0000313" key="18">
    <source>
        <dbReference type="EMBL" id="KZS97604.1"/>
    </source>
</evidence>
<keyword evidence="11" id="KW-1133">Transmembrane helix</keyword>
<sequence length="372" mass="43271">MEFFSDVGGDPRKPSIFELVAQEQLRDLLQPALKYVLSVFAQRYPRHLLRLVNRHEEFYAFIMLFVENHYLRKHNASFAENFYGLKRRRKPLIEPERALEAVRGVPSHEKLRERDIRMSLAFLVAIPYIQSKAQDYFESIGGGVASDIIEESSPRHQPAQPQTFRDRFKRSFKTLYPWLNATYEGWLLLHNIAYLFNKTAFYRPWLGWMRLDIRRLNIDDYREMNALINAGSTASNKDARTTMLSRIGRIFLRSPRFLLDSLKYLLPMAIFFIKFLEWWYSPSSPARSLSTAPTGPSIPPPQILLPHPDGLAVNGREYGQCPICQQTISNATALPTGYVFCYRCIYAHVEKYGKCPVTLCPSFLYELRKVLV</sequence>
<evidence type="ECO:0000256" key="8">
    <source>
        <dbReference type="ARBA" id="ARBA00022771"/>
    </source>
</evidence>
<dbReference type="STRING" id="1314777.A0A164Z6Q1"/>
<evidence type="ECO:0000256" key="7">
    <source>
        <dbReference type="ARBA" id="ARBA00022723"/>
    </source>
</evidence>
<evidence type="ECO:0000256" key="1">
    <source>
        <dbReference type="ARBA" id="ARBA00004585"/>
    </source>
</evidence>
<dbReference type="PIRSF" id="PIRSF038074">
    <property type="entry name" value="Peroxisome_assembly_p12"/>
    <property type="match status" value="1"/>
</dbReference>
<dbReference type="PANTHER" id="PTHR12888:SF0">
    <property type="entry name" value="PEROXISOME ASSEMBLY PROTEIN 12"/>
    <property type="match status" value="1"/>
</dbReference>
<comment type="similarity">
    <text evidence="3 16">Belongs to the pex2/pex10/pex12 family.</text>
</comment>
<evidence type="ECO:0000256" key="14">
    <source>
        <dbReference type="ARBA" id="ARBA00029692"/>
    </source>
</evidence>
<keyword evidence="6" id="KW-0812">Transmembrane</keyword>
<dbReference type="Pfam" id="PF04757">
    <property type="entry name" value="Pex2_Pex12"/>
    <property type="match status" value="1"/>
</dbReference>
<dbReference type="Pfam" id="PF13445">
    <property type="entry name" value="zf-RING_UBOX"/>
    <property type="match status" value="1"/>
</dbReference>
<evidence type="ECO:0000256" key="2">
    <source>
        <dbReference type="ARBA" id="ARBA00004906"/>
    </source>
</evidence>
<dbReference type="GO" id="GO:1990429">
    <property type="term" value="C:peroxisomal importomer complex"/>
    <property type="evidence" value="ECO:0007669"/>
    <property type="project" value="TreeGrafter"/>
</dbReference>
<dbReference type="GO" id="GO:0005778">
    <property type="term" value="C:peroxisomal membrane"/>
    <property type="evidence" value="ECO:0007669"/>
    <property type="project" value="UniProtKB-SubCell"/>
</dbReference>
<gene>
    <name evidence="18" type="ORF">SISNIDRAFT_449147</name>
</gene>
<keyword evidence="12 16" id="KW-0472">Membrane</keyword>
<evidence type="ECO:0000256" key="9">
    <source>
        <dbReference type="ARBA" id="ARBA00022833"/>
    </source>
</evidence>
<protein>
    <recommendedName>
        <fullName evidence="4 16">Peroxisome assembly protein 12</fullName>
    </recommendedName>
    <alternativeName>
        <fullName evidence="14 16">Peroxin-12</fullName>
    </alternativeName>
</protein>
<dbReference type="InterPro" id="IPR013083">
    <property type="entry name" value="Znf_RING/FYVE/PHD"/>
</dbReference>
<dbReference type="AlphaFoldDB" id="A0A164Z6Q1"/>
<dbReference type="GO" id="GO:0006513">
    <property type="term" value="P:protein monoubiquitination"/>
    <property type="evidence" value="ECO:0007669"/>
    <property type="project" value="TreeGrafter"/>
</dbReference>
<dbReference type="EMBL" id="KV419396">
    <property type="protein sequence ID" value="KZS97604.1"/>
    <property type="molecule type" value="Genomic_DNA"/>
</dbReference>
<dbReference type="Gene3D" id="3.30.40.10">
    <property type="entry name" value="Zinc/RING finger domain, C3HC4 (zinc finger)"/>
    <property type="match status" value="1"/>
</dbReference>
<dbReference type="SMART" id="SM00184">
    <property type="entry name" value="RING"/>
    <property type="match status" value="1"/>
</dbReference>